<dbReference type="Proteomes" id="UP000005289">
    <property type="component" value="Chromosome"/>
</dbReference>
<dbReference type="KEGG" id="tti:THITH_00185"/>
<dbReference type="HOGENOM" id="CLU_071039_2_1_6"/>
<dbReference type="PANTHER" id="PTHR35586:SF1">
    <property type="entry name" value="SLL1691 PROTEIN"/>
    <property type="match status" value="1"/>
</dbReference>
<keyword evidence="2" id="KW-1185">Reference proteome</keyword>
<gene>
    <name evidence="1" type="ORF">THITH_00185</name>
</gene>
<dbReference type="STRING" id="713585.THITH_00185"/>
<proteinExistence type="predicted"/>
<evidence type="ECO:0000313" key="1">
    <source>
        <dbReference type="EMBL" id="AHE99802.1"/>
    </source>
</evidence>
<evidence type="ECO:0000313" key="2">
    <source>
        <dbReference type="Proteomes" id="UP000005289"/>
    </source>
</evidence>
<dbReference type="PANTHER" id="PTHR35586">
    <property type="entry name" value="SLL1691 PROTEIN"/>
    <property type="match status" value="1"/>
</dbReference>
<dbReference type="RefSeq" id="WP_006746554.1">
    <property type="nucleotide sequence ID" value="NZ_CP007029.1"/>
</dbReference>
<organism evidence="1 2">
    <name type="scientific">Thioalkalivibrio paradoxus ARh 1</name>
    <dbReference type="NCBI Taxonomy" id="713585"/>
    <lineage>
        <taxon>Bacteria</taxon>
        <taxon>Pseudomonadati</taxon>
        <taxon>Pseudomonadota</taxon>
        <taxon>Gammaproteobacteria</taxon>
        <taxon>Chromatiales</taxon>
        <taxon>Ectothiorhodospiraceae</taxon>
        <taxon>Thioalkalivibrio</taxon>
    </lineage>
</organism>
<name>W0DRC7_9GAMM</name>
<accession>W0DRC7</accession>
<sequence length="115" mass="13241">MLYQRDWDRQRIIDLFAVMELEQEKNMPYVTSVERIGLRRGLEQGRKEGLQEGSRIGRQEGRQEGEAIVLLRLIELKFGPPDAAVRKRVESADAGTLLRWSERILTAASLDELFA</sequence>
<evidence type="ECO:0008006" key="3">
    <source>
        <dbReference type="Google" id="ProtNLM"/>
    </source>
</evidence>
<dbReference type="AlphaFoldDB" id="W0DRC7"/>
<dbReference type="EMBL" id="CP007029">
    <property type="protein sequence ID" value="AHE99802.1"/>
    <property type="molecule type" value="Genomic_DNA"/>
</dbReference>
<protein>
    <recommendedName>
        <fullName evidence="3">DUF4351 domain-containing protein</fullName>
    </recommendedName>
</protein>
<reference evidence="1 2" key="1">
    <citation type="submission" date="2013-12" db="EMBL/GenBank/DDBJ databases">
        <authorList>
            <consortium name="DOE Joint Genome Institute"/>
            <person name="Muyzer G."/>
            <person name="Huntemann M."/>
            <person name="Han J."/>
            <person name="Chen A."/>
            <person name="Kyrpides N."/>
            <person name="Mavromatis K."/>
            <person name="Markowitz V."/>
            <person name="Palaniappan K."/>
            <person name="Ivanova N."/>
            <person name="Schaumberg A."/>
            <person name="Pati A."/>
            <person name="Liolios K."/>
            <person name="Nordberg H.P."/>
            <person name="Cantor M.N."/>
            <person name="Hua S.X."/>
            <person name="Woyke T."/>
        </authorList>
    </citation>
    <scope>NUCLEOTIDE SEQUENCE [LARGE SCALE GENOMIC DNA]</scope>
    <source>
        <strain evidence="1 2">ARh 1</strain>
    </source>
</reference>